<feature type="domain" description="G" evidence="1">
    <location>
        <begin position="11"/>
        <end position="110"/>
    </location>
</feature>
<dbReference type="GO" id="GO:0005525">
    <property type="term" value="F:GTP binding"/>
    <property type="evidence" value="ECO:0007669"/>
    <property type="project" value="InterPro"/>
</dbReference>
<dbReference type="CDD" id="cd00882">
    <property type="entry name" value="Ras_like_GTPase"/>
    <property type="match status" value="1"/>
</dbReference>
<dbReference type="OrthoDB" id="8954335at2759"/>
<dbReference type="EMBL" id="NBNE01000021">
    <property type="protein sequence ID" value="OWZ24264.1"/>
    <property type="molecule type" value="Genomic_DNA"/>
</dbReference>
<reference evidence="3" key="1">
    <citation type="submission" date="2017-03" db="EMBL/GenBank/DDBJ databases">
        <title>Phytopthora megakarya and P. palmivora, two closely related causual agents of cacao black pod achieved similar genome size and gene model numbers by different mechanisms.</title>
        <authorList>
            <person name="Ali S."/>
            <person name="Shao J."/>
            <person name="Larry D.J."/>
            <person name="Kronmiller B."/>
            <person name="Shen D."/>
            <person name="Strem M.D."/>
            <person name="Melnick R.L."/>
            <person name="Guiltinan M.J."/>
            <person name="Tyler B.M."/>
            <person name="Meinhardt L.W."/>
            <person name="Bailey B.A."/>
        </authorList>
    </citation>
    <scope>NUCLEOTIDE SEQUENCE [LARGE SCALE GENOMIC DNA]</scope>
    <source>
        <strain evidence="3">zdho120</strain>
    </source>
</reference>
<evidence type="ECO:0000313" key="2">
    <source>
        <dbReference type="EMBL" id="OWZ24264.1"/>
    </source>
</evidence>
<dbReference type="Gene3D" id="3.40.50.300">
    <property type="entry name" value="P-loop containing nucleotide triphosphate hydrolases"/>
    <property type="match status" value="1"/>
</dbReference>
<evidence type="ECO:0000259" key="1">
    <source>
        <dbReference type="Pfam" id="PF01926"/>
    </source>
</evidence>
<dbReference type="Proteomes" id="UP000198211">
    <property type="component" value="Unassembled WGS sequence"/>
</dbReference>
<dbReference type="InterPro" id="IPR027417">
    <property type="entry name" value="P-loop_NTPase"/>
</dbReference>
<gene>
    <name evidence="2" type="ORF">PHMEG_000743</name>
</gene>
<dbReference type="AlphaFoldDB" id="A0A225X2A9"/>
<accession>A0A225X2A9</accession>
<comment type="caution">
    <text evidence="2">The sequence shown here is derived from an EMBL/GenBank/DDBJ whole genome shotgun (WGS) entry which is preliminary data.</text>
</comment>
<organism evidence="2 3">
    <name type="scientific">Phytophthora megakarya</name>
    <dbReference type="NCBI Taxonomy" id="4795"/>
    <lineage>
        <taxon>Eukaryota</taxon>
        <taxon>Sar</taxon>
        <taxon>Stramenopiles</taxon>
        <taxon>Oomycota</taxon>
        <taxon>Peronosporomycetes</taxon>
        <taxon>Peronosporales</taxon>
        <taxon>Peronosporaceae</taxon>
        <taxon>Phytophthora</taxon>
    </lineage>
</organism>
<dbReference type="Pfam" id="PF01926">
    <property type="entry name" value="MMR_HSR1"/>
    <property type="match status" value="1"/>
</dbReference>
<sequence length="237" mass="26541">MSGGIRESRLFLGNPGTGKSTLINCLVGKQAFRSGVSWGGGLTQEYQRIQHNDIAYMDTPGLADQTIITKAAEAITTALRQHGVYKLFFMVRINNGRVVSEDITTIERVLDSIDFHGNRALYSVVINNISKKQFEKLKNRGYEFEQVTSVINSRKYPATAFCLIPKIDELDEESGKVVQLPHEIRYFIENEAPTIRIEANNVKDINLQDFEQQTQQILVIGISSSSTSSVTQRATTH</sequence>
<dbReference type="SUPFAM" id="SSF52540">
    <property type="entry name" value="P-loop containing nucleoside triphosphate hydrolases"/>
    <property type="match status" value="1"/>
</dbReference>
<proteinExistence type="predicted"/>
<protein>
    <recommendedName>
        <fullName evidence="1">G domain-containing protein</fullName>
    </recommendedName>
</protein>
<name>A0A225X2A9_9STRA</name>
<keyword evidence="3" id="KW-1185">Reference proteome</keyword>
<evidence type="ECO:0000313" key="3">
    <source>
        <dbReference type="Proteomes" id="UP000198211"/>
    </source>
</evidence>
<dbReference type="InterPro" id="IPR006073">
    <property type="entry name" value="GTP-bd"/>
</dbReference>